<dbReference type="EMBL" id="VFQC01000003">
    <property type="protein sequence ID" value="TQN27503.1"/>
    <property type="molecule type" value="Genomic_DNA"/>
</dbReference>
<feature type="chain" id="PRO_5038491141" description="Pyrroloquinoline-quinone binding quinoprotein" evidence="2">
    <location>
        <begin position="23"/>
        <end position="483"/>
    </location>
</feature>
<feature type="region of interest" description="Disordered" evidence="1">
    <location>
        <begin position="20"/>
        <end position="65"/>
    </location>
</feature>
<feature type="compositionally biased region" description="Acidic residues" evidence="1">
    <location>
        <begin position="190"/>
        <end position="212"/>
    </location>
</feature>
<dbReference type="Proteomes" id="UP000317422">
    <property type="component" value="Unassembled WGS sequence"/>
</dbReference>
<sequence length="483" mass="50815">MRTWRVALATTAVGLLSATACTGGQSGQSGDSPDPLPTTYSGDPPPGSAGSPSRFLHGRGADGPDILDDAGGVRITSLGNAFLISSNSGEQHLLQRPEGGEVLWEGDQRIERIGSDRDGSEVLVLRSGSGDSATTTVVDDTGETVWRGSGPRERYLDGVVVRYPPEWSPDGPYGEFTVLDTGGNELWDFTFEEPPDSADSGDDDEDGTSEDGQEGKDEQDGQDEDDGTNRAGVPVGARQDTLLLDDGSGGLQARQLPRDGEEAGGTLWSVSGNASEIAGNVASPTPTPHLVDFYELPAQSGEPASGEGGTATDTAALFRWGFSQEPSVLTMHDLRSGELLWRLTEPGVNPAGREFDPDPVSGSVYDSTTRTLLLPQGSGQAPVAAVDLVTGAIRWEFDDADERAISPAFAWNGRIFGDTRGAGSDSSSQVVLEARTKETETGALDAYVETATEDGHILAVQNRQRFVFAPEEGAGRESPGSRE</sequence>
<keyword evidence="4" id="KW-1185">Reference proteome</keyword>
<feature type="signal peptide" evidence="2">
    <location>
        <begin position="1"/>
        <end position="22"/>
    </location>
</feature>
<feature type="region of interest" description="Disordered" evidence="1">
    <location>
        <begin position="186"/>
        <end position="267"/>
    </location>
</feature>
<proteinExistence type="predicted"/>
<name>A0A543N6P4_9ACTN</name>
<dbReference type="AlphaFoldDB" id="A0A543N6P4"/>
<accession>A0A543N6P4</accession>
<evidence type="ECO:0000256" key="1">
    <source>
        <dbReference type="SAM" id="MobiDB-lite"/>
    </source>
</evidence>
<evidence type="ECO:0000256" key="2">
    <source>
        <dbReference type="SAM" id="SignalP"/>
    </source>
</evidence>
<evidence type="ECO:0000313" key="4">
    <source>
        <dbReference type="Proteomes" id="UP000317422"/>
    </source>
</evidence>
<comment type="caution">
    <text evidence="3">The sequence shown here is derived from an EMBL/GenBank/DDBJ whole genome shotgun (WGS) entry which is preliminary data.</text>
</comment>
<dbReference type="RefSeq" id="WP_141925922.1">
    <property type="nucleotide sequence ID" value="NZ_VFQC01000003.1"/>
</dbReference>
<gene>
    <name evidence="3" type="ORF">FHX37_4224</name>
</gene>
<evidence type="ECO:0008006" key="5">
    <source>
        <dbReference type="Google" id="ProtNLM"/>
    </source>
</evidence>
<keyword evidence="2" id="KW-0732">Signal</keyword>
<evidence type="ECO:0000313" key="3">
    <source>
        <dbReference type="EMBL" id="TQN27503.1"/>
    </source>
</evidence>
<protein>
    <recommendedName>
        <fullName evidence="5">Pyrroloquinoline-quinone binding quinoprotein</fullName>
    </recommendedName>
</protein>
<reference evidence="3 4" key="1">
    <citation type="submission" date="2019-06" db="EMBL/GenBank/DDBJ databases">
        <title>Sequencing the genomes of 1000 actinobacteria strains.</title>
        <authorList>
            <person name="Klenk H.-P."/>
        </authorList>
    </citation>
    <scope>NUCLEOTIDE SEQUENCE [LARGE SCALE GENOMIC DNA]</scope>
    <source>
        <strain evidence="3 4">DSM 45015</strain>
    </source>
</reference>
<dbReference type="PROSITE" id="PS51257">
    <property type="entry name" value="PROKAR_LIPOPROTEIN"/>
    <property type="match status" value="1"/>
</dbReference>
<dbReference type="InterPro" id="IPR011047">
    <property type="entry name" value="Quinoprotein_ADH-like_sf"/>
</dbReference>
<organism evidence="3 4">
    <name type="scientific">Haloactinospora alba</name>
    <dbReference type="NCBI Taxonomy" id="405555"/>
    <lineage>
        <taxon>Bacteria</taxon>
        <taxon>Bacillati</taxon>
        <taxon>Actinomycetota</taxon>
        <taxon>Actinomycetes</taxon>
        <taxon>Streptosporangiales</taxon>
        <taxon>Nocardiopsidaceae</taxon>
        <taxon>Haloactinospora</taxon>
    </lineage>
</organism>
<dbReference type="OrthoDB" id="3418476at2"/>
<dbReference type="SUPFAM" id="SSF50998">
    <property type="entry name" value="Quinoprotein alcohol dehydrogenase-like"/>
    <property type="match status" value="1"/>
</dbReference>